<feature type="transmembrane region" description="Helical" evidence="1">
    <location>
        <begin position="68"/>
        <end position="90"/>
    </location>
</feature>
<sequence>MNSQDHPSVHRLWRRGCCGTGRLGTSSLWRAYVGSMVDVNVLRLASSATLDLGRDQNGSKLSFIELQLIYLFIISVLNVFALLLISYNWIWNVYDFAESSNSYARRYSFGCSQNT</sequence>
<dbReference type="Proteomes" id="UP001295469">
    <property type="component" value="Chromosome A10"/>
</dbReference>
<proteinExistence type="predicted"/>
<gene>
    <name evidence="2" type="ORF">DARMORV10_A10P06790.1</name>
</gene>
<accession>A0A817B2V3</accession>
<evidence type="ECO:0000313" key="2">
    <source>
        <dbReference type="EMBL" id="CAF2317478.1"/>
    </source>
</evidence>
<reference evidence="2" key="1">
    <citation type="submission" date="2021-01" db="EMBL/GenBank/DDBJ databases">
        <authorList>
            <consortium name="Genoscope - CEA"/>
            <person name="William W."/>
        </authorList>
    </citation>
    <scope>NUCLEOTIDE SEQUENCE</scope>
</reference>
<keyword evidence="1" id="KW-1133">Transmembrane helix</keyword>
<dbReference type="AlphaFoldDB" id="A0A817B2V3"/>
<name>A0A817B2V3_BRANA</name>
<keyword evidence="1" id="KW-0472">Membrane</keyword>
<keyword evidence="1" id="KW-0812">Transmembrane</keyword>
<protein>
    <submittedName>
        <fullName evidence="2">(rape) hypothetical protein</fullName>
    </submittedName>
</protein>
<evidence type="ECO:0000256" key="1">
    <source>
        <dbReference type="SAM" id="Phobius"/>
    </source>
</evidence>
<organism evidence="2">
    <name type="scientific">Brassica napus</name>
    <name type="common">Rape</name>
    <dbReference type="NCBI Taxonomy" id="3708"/>
    <lineage>
        <taxon>Eukaryota</taxon>
        <taxon>Viridiplantae</taxon>
        <taxon>Streptophyta</taxon>
        <taxon>Embryophyta</taxon>
        <taxon>Tracheophyta</taxon>
        <taxon>Spermatophyta</taxon>
        <taxon>Magnoliopsida</taxon>
        <taxon>eudicotyledons</taxon>
        <taxon>Gunneridae</taxon>
        <taxon>Pentapetalae</taxon>
        <taxon>rosids</taxon>
        <taxon>malvids</taxon>
        <taxon>Brassicales</taxon>
        <taxon>Brassicaceae</taxon>
        <taxon>Brassiceae</taxon>
        <taxon>Brassica</taxon>
    </lineage>
</organism>
<dbReference type="EMBL" id="HG994364">
    <property type="protein sequence ID" value="CAF2317478.1"/>
    <property type="molecule type" value="Genomic_DNA"/>
</dbReference>